<feature type="compositionally biased region" description="Low complexity" evidence="5">
    <location>
        <begin position="627"/>
        <end position="640"/>
    </location>
</feature>
<feature type="compositionally biased region" description="Basic and acidic residues" evidence="5">
    <location>
        <begin position="296"/>
        <end position="307"/>
    </location>
</feature>
<dbReference type="CDD" id="cd13999">
    <property type="entry name" value="STKc_MAP3K-like"/>
    <property type="match status" value="1"/>
</dbReference>
<evidence type="ECO:0000256" key="4">
    <source>
        <dbReference type="ARBA" id="ARBA00022840"/>
    </source>
</evidence>
<dbReference type="InterPro" id="IPR011009">
    <property type="entry name" value="Kinase-like_dom_sf"/>
</dbReference>
<dbReference type="KEGG" id="ehx:EMIHUDRAFT_444392"/>
<dbReference type="eggNOG" id="KOG0192">
    <property type="taxonomic scope" value="Eukaryota"/>
</dbReference>
<keyword evidence="3" id="KW-0418">Kinase</keyword>
<dbReference type="AlphaFoldDB" id="A0A0D3JEA1"/>
<dbReference type="EnsemblProtists" id="EOD21836">
    <property type="protein sequence ID" value="EOD21836"/>
    <property type="gene ID" value="EMIHUDRAFT_444392"/>
</dbReference>
<evidence type="ECO:0000313" key="7">
    <source>
        <dbReference type="EnsemblProtists" id="EOD21836"/>
    </source>
</evidence>
<dbReference type="PROSITE" id="PS50011">
    <property type="entry name" value="PROTEIN_KINASE_DOM"/>
    <property type="match status" value="1"/>
</dbReference>
<dbReference type="STRING" id="2903.R1EFR8"/>
<dbReference type="Pfam" id="PF07714">
    <property type="entry name" value="PK_Tyr_Ser-Thr"/>
    <property type="match status" value="1"/>
</dbReference>
<dbReference type="Gene3D" id="3.30.200.20">
    <property type="entry name" value="Phosphorylase Kinase, domain 1"/>
    <property type="match status" value="1"/>
</dbReference>
<accession>A0A0D3JEA1</accession>
<evidence type="ECO:0000256" key="3">
    <source>
        <dbReference type="ARBA" id="ARBA00022777"/>
    </source>
</evidence>
<evidence type="ECO:0000313" key="8">
    <source>
        <dbReference type="Proteomes" id="UP000013827"/>
    </source>
</evidence>
<keyword evidence="8" id="KW-1185">Reference proteome</keyword>
<reference evidence="7" key="2">
    <citation type="submission" date="2024-10" db="UniProtKB">
        <authorList>
            <consortium name="EnsemblProtists"/>
        </authorList>
    </citation>
    <scope>IDENTIFICATION</scope>
</reference>
<dbReference type="GO" id="GO:0005524">
    <property type="term" value="F:ATP binding"/>
    <property type="evidence" value="ECO:0007669"/>
    <property type="project" value="UniProtKB-KW"/>
</dbReference>
<dbReference type="GO" id="GO:0004674">
    <property type="term" value="F:protein serine/threonine kinase activity"/>
    <property type="evidence" value="ECO:0007669"/>
    <property type="project" value="TreeGrafter"/>
</dbReference>
<feature type="region of interest" description="Disordered" evidence="5">
    <location>
        <begin position="593"/>
        <end position="640"/>
    </location>
</feature>
<keyword evidence="2" id="KW-0547">Nucleotide-binding</keyword>
<dbReference type="GeneID" id="17267385"/>
<dbReference type="PANTHER" id="PTHR44329">
    <property type="entry name" value="SERINE/THREONINE-PROTEIN KINASE TNNI3K-RELATED"/>
    <property type="match status" value="1"/>
</dbReference>
<dbReference type="PANTHER" id="PTHR44329:SF288">
    <property type="entry name" value="MITOGEN-ACTIVATED PROTEIN KINASE KINASE KINASE 20"/>
    <property type="match status" value="1"/>
</dbReference>
<evidence type="ECO:0000256" key="1">
    <source>
        <dbReference type="ARBA" id="ARBA00022679"/>
    </source>
</evidence>
<dbReference type="RefSeq" id="XP_005774265.1">
    <property type="nucleotide sequence ID" value="XM_005774208.1"/>
</dbReference>
<feature type="domain" description="Protein kinase" evidence="6">
    <location>
        <begin position="340"/>
        <end position="596"/>
    </location>
</feature>
<dbReference type="InterPro" id="IPR008271">
    <property type="entry name" value="Ser/Thr_kinase_AS"/>
</dbReference>
<feature type="region of interest" description="Disordered" evidence="5">
    <location>
        <begin position="270"/>
        <end position="320"/>
    </location>
</feature>
<reference evidence="8" key="1">
    <citation type="journal article" date="2013" name="Nature">
        <title>Pan genome of the phytoplankton Emiliania underpins its global distribution.</title>
        <authorList>
            <person name="Read B.A."/>
            <person name="Kegel J."/>
            <person name="Klute M.J."/>
            <person name="Kuo A."/>
            <person name="Lefebvre S.C."/>
            <person name="Maumus F."/>
            <person name="Mayer C."/>
            <person name="Miller J."/>
            <person name="Monier A."/>
            <person name="Salamov A."/>
            <person name="Young J."/>
            <person name="Aguilar M."/>
            <person name="Claverie J.M."/>
            <person name="Frickenhaus S."/>
            <person name="Gonzalez K."/>
            <person name="Herman E.K."/>
            <person name="Lin Y.C."/>
            <person name="Napier J."/>
            <person name="Ogata H."/>
            <person name="Sarno A.F."/>
            <person name="Shmutz J."/>
            <person name="Schroeder D."/>
            <person name="de Vargas C."/>
            <person name="Verret F."/>
            <person name="von Dassow P."/>
            <person name="Valentin K."/>
            <person name="Van de Peer Y."/>
            <person name="Wheeler G."/>
            <person name="Dacks J.B."/>
            <person name="Delwiche C.F."/>
            <person name="Dyhrman S.T."/>
            <person name="Glockner G."/>
            <person name="John U."/>
            <person name="Richards T."/>
            <person name="Worden A.Z."/>
            <person name="Zhang X."/>
            <person name="Grigoriev I.V."/>
            <person name="Allen A.E."/>
            <person name="Bidle K."/>
            <person name="Borodovsky M."/>
            <person name="Bowler C."/>
            <person name="Brownlee C."/>
            <person name="Cock J.M."/>
            <person name="Elias M."/>
            <person name="Gladyshev V.N."/>
            <person name="Groth M."/>
            <person name="Guda C."/>
            <person name="Hadaegh A."/>
            <person name="Iglesias-Rodriguez M.D."/>
            <person name="Jenkins J."/>
            <person name="Jones B.M."/>
            <person name="Lawson T."/>
            <person name="Leese F."/>
            <person name="Lindquist E."/>
            <person name="Lobanov A."/>
            <person name="Lomsadze A."/>
            <person name="Malik S.B."/>
            <person name="Marsh M.E."/>
            <person name="Mackinder L."/>
            <person name="Mock T."/>
            <person name="Mueller-Roeber B."/>
            <person name="Pagarete A."/>
            <person name="Parker M."/>
            <person name="Probert I."/>
            <person name="Quesneville H."/>
            <person name="Raines C."/>
            <person name="Rensing S.A."/>
            <person name="Riano-Pachon D.M."/>
            <person name="Richier S."/>
            <person name="Rokitta S."/>
            <person name="Shiraiwa Y."/>
            <person name="Soanes D.M."/>
            <person name="van der Giezen M."/>
            <person name="Wahlund T.M."/>
            <person name="Williams B."/>
            <person name="Wilson W."/>
            <person name="Wolfe G."/>
            <person name="Wurch L.L."/>
        </authorList>
    </citation>
    <scope>NUCLEOTIDE SEQUENCE</scope>
</reference>
<keyword evidence="1" id="KW-0808">Transferase</keyword>
<evidence type="ECO:0000259" key="6">
    <source>
        <dbReference type="PROSITE" id="PS50011"/>
    </source>
</evidence>
<dbReference type="SUPFAM" id="SSF56112">
    <property type="entry name" value="Protein kinase-like (PK-like)"/>
    <property type="match status" value="1"/>
</dbReference>
<feature type="compositionally biased region" description="Basic and acidic residues" evidence="5">
    <location>
        <begin position="270"/>
        <end position="281"/>
    </location>
</feature>
<feature type="compositionally biased region" description="Basic and acidic residues" evidence="5">
    <location>
        <begin position="606"/>
        <end position="625"/>
    </location>
</feature>
<protein>
    <recommendedName>
        <fullName evidence="6">Protein kinase domain-containing protein</fullName>
    </recommendedName>
</protein>
<evidence type="ECO:0000256" key="5">
    <source>
        <dbReference type="SAM" id="MobiDB-lite"/>
    </source>
</evidence>
<dbReference type="PRINTS" id="PR00109">
    <property type="entry name" value="TYRKINASE"/>
</dbReference>
<sequence length="640" mass="68768">MRRRALIDADIAREEEADPRALPALAAAPLDALREYNAIAEEIIAHDEALLLDDLSVEASPLVHALLIFTRLKDAVAMMRGFLTGMLALPEPALREIYSRAVAELVFILHRQWEYVSTLQAKTPRELLASLSAALQLKSDLLAEVQSRLVSDFDLTAVRSTLSVQKCWELYTAQVDGLQVVEVQLEARVRTEIAEAETQRVEASRALGDAALAIAAADGAGAMGVARRLASMPSAVIKSVLLARLAELGPGEAALRAGALLADGGALGERAEPAPAARDEPAPAAPSHGAGAPRRRAGERASWREQWRSSPTPWRSWQAGGQAGLADHLPEGFKISLDELKLKQRVGAGAAGATYRASWRGATVAVKVATNGRSGVAGWRAEVAALMQLRHPNVVRCWGVVAAEPMLGIVLEYCAGGDVRHALKGPTPPRFLWRVADGVAAGMAYMHGMGMLHRDLKSANCLLDLGGGAKLSDFGLAKFEDEATTDNFGTFRWMAPEVARQEGCSRASDVYSFSMLLYELVTHEVPFEDLTAELAAAVVAQNGARPLLPAGTPKALADVLRWCWSSEPERRPNFADVVKLLQRARSKMGEAELAWLDAPLGHRPKPREGAKRRPSGDARHPRGGGEARPSASRSEASMDT</sequence>
<name>A0A0D3JEA1_EMIH1</name>
<evidence type="ECO:0000256" key="2">
    <source>
        <dbReference type="ARBA" id="ARBA00022741"/>
    </source>
</evidence>
<dbReference type="PROSITE" id="PS00108">
    <property type="entry name" value="PROTEIN_KINASE_ST"/>
    <property type="match status" value="1"/>
</dbReference>
<dbReference type="InterPro" id="IPR001245">
    <property type="entry name" value="Ser-Thr/Tyr_kinase_cat_dom"/>
</dbReference>
<proteinExistence type="predicted"/>
<dbReference type="PaxDb" id="2903-EOD21836"/>
<dbReference type="SMART" id="SM00220">
    <property type="entry name" value="S_TKc"/>
    <property type="match status" value="1"/>
</dbReference>
<dbReference type="Gene3D" id="1.10.510.10">
    <property type="entry name" value="Transferase(Phosphotransferase) domain 1"/>
    <property type="match status" value="1"/>
</dbReference>
<dbReference type="InterPro" id="IPR051681">
    <property type="entry name" value="Ser/Thr_Kinases-Pseudokinases"/>
</dbReference>
<keyword evidence="4" id="KW-0067">ATP-binding</keyword>
<dbReference type="HOGENOM" id="CLU_427920_0_0_1"/>
<organism evidence="7 8">
    <name type="scientific">Emiliania huxleyi (strain CCMP1516)</name>
    <dbReference type="NCBI Taxonomy" id="280463"/>
    <lineage>
        <taxon>Eukaryota</taxon>
        <taxon>Haptista</taxon>
        <taxon>Haptophyta</taxon>
        <taxon>Prymnesiophyceae</taxon>
        <taxon>Isochrysidales</taxon>
        <taxon>Noelaerhabdaceae</taxon>
        <taxon>Emiliania</taxon>
    </lineage>
</organism>
<dbReference type="Proteomes" id="UP000013827">
    <property type="component" value="Unassembled WGS sequence"/>
</dbReference>
<dbReference type="OMA" id="SECITCA"/>
<dbReference type="InterPro" id="IPR000719">
    <property type="entry name" value="Prot_kinase_dom"/>
</dbReference>